<dbReference type="AlphaFoldDB" id="A0A9P3HEH3"/>
<dbReference type="OrthoDB" id="2735536at2759"/>
<gene>
    <name evidence="2" type="ORF">EMPS_07537</name>
</gene>
<dbReference type="GO" id="GO:0004029">
    <property type="term" value="F:aldehyde dehydrogenase (NAD+) activity"/>
    <property type="evidence" value="ECO:0007669"/>
    <property type="project" value="TreeGrafter"/>
</dbReference>
<dbReference type="PANTHER" id="PTHR48079">
    <property type="entry name" value="PROTEIN YEEZ"/>
    <property type="match status" value="1"/>
</dbReference>
<dbReference type="EMBL" id="BQFW01000010">
    <property type="protein sequence ID" value="GJJ75179.1"/>
    <property type="molecule type" value="Genomic_DNA"/>
</dbReference>
<dbReference type="InterPro" id="IPR051783">
    <property type="entry name" value="NAD(P)-dependent_oxidoreduct"/>
</dbReference>
<dbReference type="InterPro" id="IPR001509">
    <property type="entry name" value="Epimerase_deHydtase"/>
</dbReference>
<evidence type="ECO:0000313" key="2">
    <source>
        <dbReference type="EMBL" id="GJJ75179.1"/>
    </source>
</evidence>
<dbReference type="GO" id="GO:0005737">
    <property type="term" value="C:cytoplasm"/>
    <property type="evidence" value="ECO:0007669"/>
    <property type="project" value="TreeGrafter"/>
</dbReference>
<comment type="caution">
    <text evidence="2">The sequence shown here is derived from an EMBL/GenBank/DDBJ whole genome shotgun (WGS) entry which is preliminary data.</text>
</comment>
<keyword evidence="3" id="KW-1185">Reference proteome</keyword>
<reference evidence="2" key="2">
    <citation type="journal article" date="2022" name="Microbiol. Resour. Announc.">
        <title>Whole-Genome Sequence of Entomortierella parvispora E1425, a Mucoromycotan Fungus Associated with Burkholderiaceae-Related Endosymbiotic Bacteria.</title>
        <authorList>
            <person name="Herlambang A."/>
            <person name="Guo Y."/>
            <person name="Takashima Y."/>
            <person name="Narisawa K."/>
            <person name="Ohta H."/>
            <person name="Nishizawa T."/>
        </authorList>
    </citation>
    <scope>NUCLEOTIDE SEQUENCE</scope>
    <source>
        <strain evidence="2">E1425</strain>
    </source>
</reference>
<proteinExistence type="predicted"/>
<organism evidence="2 3">
    <name type="scientific">Entomortierella parvispora</name>
    <dbReference type="NCBI Taxonomy" id="205924"/>
    <lineage>
        <taxon>Eukaryota</taxon>
        <taxon>Fungi</taxon>
        <taxon>Fungi incertae sedis</taxon>
        <taxon>Mucoromycota</taxon>
        <taxon>Mortierellomycotina</taxon>
        <taxon>Mortierellomycetes</taxon>
        <taxon>Mortierellales</taxon>
        <taxon>Mortierellaceae</taxon>
        <taxon>Entomortierella</taxon>
    </lineage>
</organism>
<accession>A0A9P3HEH3</accession>
<protein>
    <recommendedName>
        <fullName evidence="1">NAD-dependent epimerase/dehydratase domain-containing protein</fullName>
    </recommendedName>
</protein>
<dbReference type="Gene3D" id="3.40.50.720">
    <property type="entry name" value="NAD(P)-binding Rossmann-like Domain"/>
    <property type="match status" value="1"/>
</dbReference>
<dbReference type="InterPro" id="IPR036291">
    <property type="entry name" value="NAD(P)-bd_dom_sf"/>
</dbReference>
<evidence type="ECO:0000313" key="3">
    <source>
        <dbReference type="Proteomes" id="UP000827284"/>
    </source>
</evidence>
<dbReference type="Proteomes" id="UP000827284">
    <property type="component" value="Unassembled WGS sequence"/>
</dbReference>
<sequence length="334" mass="36442">MVKILVIGAAGYFGLRVSQFLRRENHVVYGTTRSISKENLLLSNEIIPIVGPVESSDKHPAWLDVVKTENIDIVIDFSGIQNGIKVIVEPLIKLSKERQSDHRAKIGFIYCSGAWVLGSGYDLVNDLTPVGTKNSHRPPPSLVAWRPEVERQVLASYDHLNAVVIRPSLAYGGTADVWDYYFSQIYTAVQKESPELTLAADPHGALGLIHVDDVASGFLAAVEKLELVAGRKNGYPLFNLATSFESTQLILHRAASAMGYKGKVTVTGAPKGDGMPDIFLRAFNTTINADSSRARSVLGWKPTKTGMASGIEIYAKSWIGGHLLKQQAAKETKK</sequence>
<reference evidence="2" key="1">
    <citation type="submission" date="2021-11" db="EMBL/GenBank/DDBJ databases">
        <authorList>
            <person name="Herlambang A."/>
            <person name="Guo Y."/>
            <person name="Takashima Y."/>
            <person name="Nishizawa T."/>
        </authorList>
    </citation>
    <scope>NUCLEOTIDE SEQUENCE</scope>
    <source>
        <strain evidence="2">E1425</strain>
    </source>
</reference>
<name>A0A9P3HEH3_9FUNG</name>
<evidence type="ECO:0000259" key="1">
    <source>
        <dbReference type="Pfam" id="PF01370"/>
    </source>
</evidence>
<dbReference type="SUPFAM" id="SSF51735">
    <property type="entry name" value="NAD(P)-binding Rossmann-fold domains"/>
    <property type="match status" value="1"/>
</dbReference>
<dbReference type="PANTHER" id="PTHR48079:SF3">
    <property type="entry name" value="NAD-DEPENDENT EPIMERASE_DEHYDRATASE DOMAIN-CONTAINING PROTEIN"/>
    <property type="match status" value="1"/>
</dbReference>
<feature type="domain" description="NAD-dependent epimerase/dehydratase" evidence="1">
    <location>
        <begin position="4"/>
        <end position="85"/>
    </location>
</feature>
<dbReference type="Pfam" id="PF01370">
    <property type="entry name" value="Epimerase"/>
    <property type="match status" value="1"/>
</dbReference>